<comment type="caution">
    <text evidence="1">The sequence shown here is derived from an EMBL/GenBank/DDBJ whole genome shotgun (WGS) entry which is preliminary data.</text>
</comment>
<keyword evidence="2" id="KW-1185">Reference proteome</keyword>
<dbReference type="EMBL" id="JBFRCH010000004">
    <property type="protein sequence ID" value="MEX3932175.1"/>
    <property type="molecule type" value="Genomic_DNA"/>
</dbReference>
<accession>A0ACC6TXU1</accession>
<dbReference type="Proteomes" id="UP001558850">
    <property type="component" value="Unassembled WGS sequence"/>
</dbReference>
<organism evidence="1 2">
    <name type="scientific">Paraburkholderia phymatum</name>
    <dbReference type="NCBI Taxonomy" id="148447"/>
    <lineage>
        <taxon>Bacteria</taxon>
        <taxon>Pseudomonadati</taxon>
        <taxon>Pseudomonadota</taxon>
        <taxon>Betaproteobacteria</taxon>
        <taxon>Burkholderiales</taxon>
        <taxon>Burkholderiaceae</taxon>
        <taxon>Paraburkholderia</taxon>
    </lineage>
</organism>
<reference evidence="1" key="1">
    <citation type="submission" date="2024-07" db="EMBL/GenBank/DDBJ databases">
        <title>A survey of Mimosa microsymbionts across Brazilian biomes reveals a high diversity of Paraburkholderia nodulating endemic species, but also that Cupriavidus is common as a symbiont of widespread species.</title>
        <authorList>
            <person name="Rouws L."/>
            <person name="Barauna A."/>
            <person name="Beukes C."/>
            <person name="Rouws J.R.C."/>
            <person name="De Faria S.M."/>
            <person name="Gross E."/>
            <person name="Bueno Dos Reis Junior F."/>
            <person name="Simon M.F."/>
            <person name="Maluk M."/>
            <person name="Odee D.W."/>
            <person name="Kenicer G."/>
            <person name="Young J.P.W."/>
            <person name="Reis V.M."/>
            <person name="Zilli J."/>
            <person name="James E.K."/>
        </authorList>
    </citation>
    <scope>NUCLEOTIDE SEQUENCE</scope>
    <source>
        <strain evidence="1">EG181B</strain>
    </source>
</reference>
<evidence type="ECO:0000313" key="1">
    <source>
        <dbReference type="EMBL" id="MEX3932175.1"/>
    </source>
</evidence>
<proteinExistence type="predicted"/>
<evidence type="ECO:0000313" key="2">
    <source>
        <dbReference type="Proteomes" id="UP001558850"/>
    </source>
</evidence>
<sequence length="228" mass="24325">MDANDSPDRESGPRQPHDTSFFPYDSEDPQAPHYNWVQICLISAMGLAVGVMGTAAYVIWFSRDQQTYSDAVQAARRPPPSAVAVIPDAESAVPARAALPTSAVTGRVIPATPTTSQLRDAKASQANRTLALAQAPDDAVDPTDTADAADPADTADDTQQAARSAQAAAASSAARADRGKQTSVASRHAQQRAKPKQTFVSRLTAMFRKVAYHRGRERNNNADPYSHP</sequence>
<name>A0ACC6TXU1_9BURK</name>
<gene>
    <name evidence="1" type="ORF">AB4Y32_10250</name>
</gene>
<protein>
    <submittedName>
        <fullName evidence="1">Uncharacterized protein</fullName>
    </submittedName>
</protein>